<name>A0ABT3R0B4_9HYPH</name>
<proteinExistence type="predicted"/>
<dbReference type="Gene3D" id="3.10.450.40">
    <property type="match status" value="1"/>
</dbReference>
<dbReference type="SUPFAM" id="SSF160719">
    <property type="entry name" value="gpW/gp25-like"/>
    <property type="match status" value="1"/>
</dbReference>
<dbReference type="Pfam" id="PF04965">
    <property type="entry name" value="GPW_gp25"/>
    <property type="match status" value="1"/>
</dbReference>
<dbReference type="InterPro" id="IPR007048">
    <property type="entry name" value="IraD/Gp25-like"/>
</dbReference>
<evidence type="ECO:0000313" key="2">
    <source>
        <dbReference type="EMBL" id="MCX2722612.1"/>
    </source>
</evidence>
<dbReference type="RefSeq" id="WP_265962280.1">
    <property type="nucleotide sequence ID" value="NZ_JAPEVI010000003.1"/>
</dbReference>
<comment type="caution">
    <text evidence="2">The sequence shown here is derived from an EMBL/GenBank/DDBJ whole genome shotgun (WGS) entry which is preliminary data.</text>
</comment>
<keyword evidence="3" id="KW-1185">Reference proteome</keyword>
<sequence>MSGLDRTTFRLTDNLAHTLQSVEVILSTNIGSRVMRRPFGGGVAELLGRAMQPRLFALIQQLVGTAIDLWEPRLSVRRVSFAGSADEVRLGSATIVIEVDYRPRGHLSDFAVERNLSFSVNFAGGAASASVL</sequence>
<evidence type="ECO:0000259" key="1">
    <source>
        <dbReference type="Pfam" id="PF04965"/>
    </source>
</evidence>
<dbReference type="Proteomes" id="UP001300261">
    <property type="component" value="Unassembled WGS sequence"/>
</dbReference>
<protein>
    <submittedName>
        <fullName evidence="2">GPW/gp25 family protein</fullName>
    </submittedName>
</protein>
<accession>A0ABT3R0B4</accession>
<feature type="domain" description="IraD/Gp25-like" evidence="1">
    <location>
        <begin position="17"/>
        <end position="102"/>
    </location>
</feature>
<evidence type="ECO:0000313" key="3">
    <source>
        <dbReference type="Proteomes" id="UP001300261"/>
    </source>
</evidence>
<dbReference type="EMBL" id="JAPEVI010000003">
    <property type="protein sequence ID" value="MCX2722612.1"/>
    <property type="molecule type" value="Genomic_DNA"/>
</dbReference>
<reference evidence="2 3" key="1">
    <citation type="journal article" date="2016" name="Int. J. Syst. Evol. Microbiol.">
        <title>Labrenzia salina sp. nov., isolated from the rhizosphere of the halophyte Arthrocnemum macrostachyum.</title>
        <authorList>
            <person name="Camacho M."/>
            <person name="Redondo-Gomez S."/>
            <person name="Rodriguez-Llorente I."/>
            <person name="Rohde M."/>
            <person name="Sproer C."/>
            <person name="Schumann P."/>
            <person name="Klenk H.P."/>
            <person name="Montero-Calasanz M.D.C."/>
        </authorList>
    </citation>
    <scope>NUCLEOTIDE SEQUENCE [LARGE SCALE GENOMIC DNA]</scope>
    <source>
        <strain evidence="2 3">DSM 29163</strain>
    </source>
</reference>
<gene>
    <name evidence="2" type="ORF">ON753_09470</name>
</gene>
<organism evidence="2 3">
    <name type="scientific">Roseibium salinum</name>
    <dbReference type="NCBI Taxonomy" id="1604349"/>
    <lineage>
        <taxon>Bacteria</taxon>
        <taxon>Pseudomonadati</taxon>
        <taxon>Pseudomonadota</taxon>
        <taxon>Alphaproteobacteria</taxon>
        <taxon>Hyphomicrobiales</taxon>
        <taxon>Stappiaceae</taxon>
        <taxon>Roseibium</taxon>
    </lineage>
</organism>